<dbReference type="Gene3D" id="3.40.50.300">
    <property type="entry name" value="P-loop containing nucleotide triphosphate hydrolases"/>
    <property type="match status" value="1"/>
</dbReference>
<feature type="region of interest" description="Disordered" evidence="8">
    <location>
        <begin position="264"/>
        <end position="283"/>
    </location>
</feature>
<evidence type="ECO:0000256" key="6">
    <source>
        <dbReference type="ARBA" id="ARBA00034754"/>
    </source>
</evidence>
<evidence type="ECO:0000313" key="9">
    <source>
        <dbReference type="EMBL" id="KIQ70376.1"/>
    </source>
</evidence>
<proteinExistence type="inferred from homology"/>
<comment type="caution">
    <text evidence="9">The sequence shown here is derived from an EMBL/GenBank/DDBJ whole genome shotgun (WGS) entry which is preliminary data.</text>
</comment>
<dbReference type="Gene3D" id="1.20.272.10">
    <property type="match status" value="1"/>
</dbReference>
<dbReference type="Proteomes" id="UP000035100">
    <property type="component" value="Unassembled WGS sequence"/>
</dbReference>
<dbReference type="eggNOG" id="COG1466">
    <property type="taxonomic scope" value="Bacteria"/>
</dbReference>
<dbReference type="PANTHER" id="PTHR34388">
    <property type="entry name" value="DNA POLYMERASE III SUBUNIT DELTA"/>
    <property type="match status" value="1"/>
</dbReference>
<keyword evidence="4" id="KW-0235">DNA replication</keyword>
<dbReference type="RefSeq" id="WP_018304120.1">
    <property type="nucleotide sequence ID" value="NZ_KB902312.1"/>
</dbReference>
<dbReference type="PANTHER" id="PTHR34388:SF1">
    <property type="entry name" value="DNA POLYMERASE III SUBUNIT DELTA"/>
    <property type="match status" value="1"/>
</dbReference>
<dbReference type="InterPro" id="IPR027417">
    <property type="entry name" value="P-loop_NTPase"/>
</dbReference>
<evidence type="ECO:0000256" key="4">
    <source>
        <dbReference type="ARBA" id="ARBA00022705"/>
    </source>
</evidence>
<evidence type="ECO:0000256" key="1">
    <source>
        <dbReference type="ARBA" id="ARBA00012417"/>
    </source>
</evidence>
<reference evidence="9 10" key="1">
    <citation type="submission" date="2013-01" db="EMBL/GenBank/DDBJ databases">
        <authorList>
            <person name="Fiebig A."/>
            <person name="Goeker M."/>
            <person name="Klenk H.-P.P."/>
        </authorList>
    </citation>
    <scope>NUCLEOTIDE SEQUENCE [LARGE SCALE GENOMIC DNA]</scope>
    <source>
        <strain evidence="9 10">DSM 24838</strain>
    </source>
</reference>
<dbReference type="InterPro" id="IPR008921">
    <property type="entry name" value="DNA_pol3_clamp-load_cplx_C"/>
</dbReference>
<dbReference type="AlphaFoldDB" id="A0A0D0PG99"/>
<sequence length="343" mass="36306">MKLSGRDVAGFFRAPPSPLPAVLIHGEDAMRVALKRQELILKLIGPEGEGEMRLARIPAADLRKDGAALDAAMRAQGFFPGARVVFVEEATDGLAETIGAALADWREGDATVVVTAGQLSAKSALRKMFESDRRAVAIALYDDPPSEGEVMDLCASTGLAPPDGDGRAALMALSRDLSPGDFRQTVEKLGLYLHGEGRGPTAADVAVMAPQSHEADLDDLIAAVADGGRERIAEVLRRLYAQGVQPVGLCIAAQRHFRRLHAAASDPGGPAQGAGRLRPPVFGPRRDRLVRQAEAWGRPALERALDVLVETDLALRSAGQTAPAAALTERALIRLAMMAKGRG</sequence>
<evidence type="ECO:0000256" key="7">
    <source>
        <dbReference type="ARBA" id="ARBA00049244"/>
    </source>
</evidence>
<evidence type="ECO:0000256" key="8">
    <source>
        <dbReference type="SAM" id="MobiDB-lite"/>
    </source>
</evidence>
<dbReference type="STRING" id="1123501.Wenmar_00752"/>
<dbReference type="SUPFAM" id="SSF48019">
    <property type="entry name" value="post-AAA+ oligomerization domain-like"/>
    <property type="match status" value="1"/>
</dbReference>
<evidence type="ECO:0000256" key="5">
    <source>
        <dbReference type="ARBA" id="ARBA00022932"/>
    </source>
</evidence>
<dbReference type="EMBL" id="AONG01000005">
    <property type="protein sequence ID" value="KIQ70376.1"/>
    <property type="molecule type" value="Genomic_DNA"/>
</dbReference>
<evidence type="ECO:0000256" key="2">
    <source>
        <dbReference type="ARBA" id="ARBA00022679"/>
    </source>
</evidence>
<evidence type="ECO:0000256" key="3">
    <source>
        <dbReference type="ARBA" id="ARBA00022695"/>
    </source>
</evidence>
<dbReference type="GO" id="GO:0006261">
    <property type="term" value="P:DNA-templated DNA replication"/>
    <property type="evidence" value="ECO:0007669"/>
    <property type="project" value="TreeGrafter"/>
</dbReference>
<dbReference type="NCBIfam" id="TIGR01128">
    <property type="entry name" value="holA"/>
    <property type="match status" value="1"/>
</dbReference>
<comment type="similarity">
    <text evidence="6">Belongs to the DNA polymerase HolA subunit family.</text>
</comment>
<dbReference type="OrthoDB" id="9804983at2"/>
<keyword evidence="2 9" id="KW-0808">Transferase</keyword>
<gene>
    <name evidence="9" type="ORF">Wenmar_00752</name>
</gene>
<dbReference type="InterPro" id="IPR005790">
    <property type="entry name" value="DNA_polIII_delta"/>
</dbReference>
<dbReference type="PATRIC" id="fig|1123501.6.peg.817"/>
<comment type="catalytic activity">
    <reaction evidence="7">
        <text>DNA(n) + a 2'-deoxyribonucleoside 5'-triphosphate = DNA(n+1) + diphosphate</text>
        <dbReference type="Rhea" id="RHEA:22508"/>
        <dbReference type="Rhea" id="RHEA-COMP:17339"/>
        <dbReference type="Rhea" id="RHEA-COMP:17340"/>
        <dbReference type="ChEBI" id="CHEBI:33019"/>
        <dbReference type="ChEBI" id="CHEBI:61560"/>
        <dbReference type="ChEBI" id="CHEBI:173112"/>
        <dbReference type="EC" id="2.7.7.7"/>
    </reaction>
</comment>
<protein>
    <recommendedName>
        <fullName evidence="1">DNA-directed DNA polymerase</fullName>
        <ecNumber evidence="1">2.7.7.7</ecNumber>
    </recommendedName>
</protein>
<keyword evidence="3 9" id="KW-0548">Nucleotidyltransferase</keyword>
<dbReference type="EC" id="2.7.7.7" evidence="1"/>
<organism evidence="9 10">
    <name type="scientific">Wenxinia marina DSM 24838</name>
    <dbReference type="NCBI Taxonomy" id="1123501"/>
    <lineage>
        <taxon>Bacteria</taxon>
        <taxon>Pseudomonadati</taxon>
        <taxon>Pseudomonadota</taxon>
        <taxon>Alphaproteobacteria</taxon>
        <taxon>Rhodobacterales</taxon>
        <taxon>Roseobacteraceae</taxon>
        <taxon>Wenxinia</taxon>
    </lineage>
</organism>
<dbReference type="GO" id="GO:0003677">
    <property type="term" value="F:DNA binding"/>
    <property type="evidence" value="ECO:0007669"/>
    <property type="project" value="InterPro"/>
</dbReference>
<name>A0A0D0PG99_9RHOB</name>
<dbReference type="GO" id="GO:0009360">
    <property type="term" value="C:DNA polymerase III complex"/>
    <property type="evidence" value="ECO:0007669"/>
    <property type="project" value="TreeGrafter"/>
</dbReference>
<keyword evidence="5" id="KW-0239">DNA-directed DNA polymerase</keyword>
<dbReference type="GO" id="GO:0003887">
    <property type="term" value="F:DNA-directed DNA polymerase activity"/>
    <property type="evidence" value="ECO:0007669"/>
    <property type="project" value="UniProtKB-KW"/>
</dbReference>
<accession>A0A0D0PG99</accession>
<evidence type="ECO:0000313" key="10">
    <source>
        <dbReference type="Proteomes" id="UP000035100"/>
    </source>
</evidence>
<keyword evidence="10" id="KW-1185">Reference proteome</keyword>